<organism evidence="1 2">
    <name type="scientific">Fibrella aquatilis</name>
    <dbReference type="NCBI Taxonomy" id="2817059"/>
    <lineage>
        <taxon>Bacteria</taxon>
        <taxon>Pseudomonadati</taxon>
        <taxon>Bacteroidota</taxon>
        <taxon>Cytophagia</taxon>
        <taxon>Cytophagales</taxon>
        <taxon>Spirosomataceae</taxon>
        <taxon>Fibrella</taxon>
    </lineage>
</organism>
<evidence type="ECO:0000313" key="2">
    <source>
        <dbReference type="Proteomes" id="UP000664795"/>
    </source>
</evidence>
<keyword evidence="2" id="KW-1185">Reference proteome</keyword>
<accession>A0A939JU65</accession>
<dbReference type="RefSeq" id="WP_207333436.1">
    <property type="nucleotide sequence ID" value="NZ_JAFMYU010000001.1"/>
</dbReference>
<evidence type="ECO:0000313" key="1">
    <source>
        <dbReference type="EMBL" id="MBO0929467.1"/>
    </source>
</evidence>
<dbReference type="Proteomes" id="UP000664795">
    <property type="component" value="Unassembled WGS sequence"/>
</dbReference>
<dbReference type="EMBL" id="JAFMYU010000001">
    <property type="protein sequence ID" value="MBO0929467.1"/>
    <property type="molecule type" value="Genomic_DNA"/>
</dbReference>
<sequence>MAYSNFTLAKVYRQFQLKERRERLFPDVESVTLSSWLTHSLEIANQSVMLTEKAKSERIVSPILFEAKERHANTFEIYSGYNLNVDADNDLNGECDFLISFHPSYVVQAPIFSLVEAKNDNIELGLGQCVAQMLGARLFNIKEDHPIPIIYGCVTTGEDWQFLTLEDQIVTIDTKRYYLNQPGTLLGIFDWIVERMRQY</sequence>
<comment type="caution">
    <text evidence="1">The sequence shown here is derived from an EMBL/GenBank/DDBJ whole genome shotgun (WGS) entry which is preliminary data.</text>
</comment>
<gene>
    <name evidence="1" type="ORF">J2I48_00585</name>
</gene>
<dbReference type="AlphaFoldDB" id="A0A939JU65"/>
<protein>
    <submittedName>
        <fullName evidence="1">Uncharacterized protein</fullName>
    </submittedName>
</protein>
<reference evidence="1 2" key="1">
    <citation type="submission" date="2021-03" db="EMBL/GenBank/DDBJ databases">
        <title>Fibrella sp. HMF5036 genome sequencing and assembly.</title>
        <authorList>
            <person name="Kang H."/>
            <person name="Kim H."/>
            <person name="Bae S."/>
            <person name="Joh K."/>
        </authorList>
    </citation>
    <scope>NUCLEOTIDE SEQUENCE [LARGE SCALE GENOMIC DNA]</scope>
    <source>
        <strain evidence="1 2">HMF5036</strain>
    </source>
</reference>
<proteinExistence type="predicted"/>
<name>A0A939JU65_9BACT</name>